<keyword evidence="3" id="KW-0813">Transport</keyword>
<organism evidence="9 10">
    <name type="scientific">Rhodotorula paludigena</name>
    <dbReference type="NCBI Taxonomy" id="86838"/>
    <lineage>
        <taxon>Eukaryota</taxon>
        <taxon>Fungi</taxon>
        <taxon>Dikarya</taxon>
        <taxon>Basidiomycota</taxon>
        <taxon>Pucciniomycotina</taxon>
        <taxon>Microbotryomycetes</taxon>
        <taxon>Sporidiobolales</taxon>
        <taxon>Sporidiobolaceae</taxon>
        <taxon>Rhodotorula</taxon>
    </lineage>
</organism>
<gene>
    <name evidence="9" type="ORF">Rhopal_006860-T1</name>
</gene>
<name>A0AAV5GXN3_9BASI</name>
<evidence type="ECO:0000313" key="9">
    <source>
        <dbReference type="EMBL" id="GJN93802.1"/>
    </source>
</evidence>
<dbReference type="EMBL" id="BQKY01000015">
    <property type="protein sequence ID" value="GJN93802.1"/>
    <property type="molecule type" value="Genomic_DNA"/>
</dbReference>
<evidence type="ECO:0000313" key="10">
    <source>
        <dbReference type="Proteomes" id="UP001342314"/>
    </source>
</evidence>
<accession>A0AAV5GXN3</accession>
<dbReference type="AlphaFoldDB" id="A0AAV5GXN3"/>
<evidence type="ECO:0000256" key="7">
    <source>
        <dbReference type="ARBA" id="ARBA00023128"/>
    </source>
</evidence>
<evidence type="ECO:0000256" key="3">
    <source>
        <dbReference type="ARBA" id="ARBA00022448"/>
    </source>
</evidence>
<keyword evidence="4" id="KW-0679">Respiratory chain</keyword>
<evidence type="ECO:0000256" key="4">
    <source>
        <dbReference type="ARBA" id="ARBA00022660"/>
    </source>
</evidence>
<dbReference type="InterPro" id="IPR016488">
    <property type="entry name" value="NADH_Ub_cplx-1_asu_su-6"/>
</dbReference>
<evidence type="ECO:0000256" key="5">
    <source>
        <dbReference type="ARBA" id="ARBA00022792"/>
    </source>
</evidence>
<keyword evidence="6" id="KW-0249">Electron transport</keyword>
<dbReference type="PANTHER" id="PTHR12964">
    <property type="entry name" value="NADH-UBIQUINONE OXIDOREDUCTASE B14 SUBUNIT"/>
    <property type="match status" value="1"/>
</dbReference>
<dbReference type="PANTHER" id="PTHR12964:SF0">
    <property type="entry name" value="NADH DEHYDROGENASE [UBIQUINONE] 1 ALPHA SUBCOMPLEX SUBUNIT 6"/>
    <property type="match status" value="1"/>
</dbReference>
<sequence length="125" mass="14594">MTTIPSRLAREAPHTAPEIVQLYALNVPAYAIRAKVREEYERNRAVDDIKALDVLLLKGYQDLQETLNCWKMDSHVLRWFSKEERLMLSLYPCATRKHQLPARPDTFLESFYLSRDDSKEVQPTA</sequence>
<proteinExistence type="inferred from homology"/>
<dbReference type="GO" id="GO:0005743">
    <property type="term" value="C:mitochondrial inner membrane"/>
    <property type="evidence" value="ECO:0007669"/>
    <property type="project" value="UniProtKB-SubCell"/>
</dbReference>
<protein>
    <submittedName>
        <fullName evidence="9">Uncharacterized protein</fullName>
    </submittedName>
</protein>
<comment type="similarity">
    <text evidence="2">Belongs to the complex I LYR family.</text>
</comment>
<evidence type="ECO:0000256" key="8">
    <source>
        <dbReference type="ARBA" id="ARBA00023136"/>
    </source>
</evidence>
<keyword evidence="8" id="KW-0472">Membrane</keyword>
<keyword evidence="7" id="KW-0496">Mitochondrion</keyword>
<reference evidence="9 10" key="1">
    <citation type="submission" date="2021-12" db="EMBL/GenBank/DDBJ databases">
        <title>High titer production of polyol ester of fatty acids by Rhodotorula paludigena BS15 towards product separation-free biomass refinery.</title>
        <authorList>
            <person name="Mano J."/>
            <person name="Ono H."/>
            <person name="Tanaka T."/>
            <person name="Naito K."/>
            <person name="Sushida H."/>
            <person name="Ike M."/>
            <person name="Tokuyasu K."/>
            <person name="Kitaoka M."/>
        </authorList>
    </citation>
    <scope>NUCLEOTIDE SEQUENCE [LARGE SCALE GENOMIC DNA]</scope>
    <source>
        <strain evidence="9 10">BS15</strain>
    </source>
</reference>
<evidence type="ECO:0000256" key="2">
    <source>
        <dbReference type="ARBA" id="ARBA00009508"/>
    </source>
</evidence>
<dbReference type="GO" id="GO:0006979">
    <property type="term" value="P:response to oxidative stress"/>
    <property type="evidence" value="ECO:0007669"/>
    <property type="project" value="TreeGrafter"/>
</dbReference>
<comment type="caution">
    <text evidence="9">The sequence shown here is derived from an EMBL/GenBank/DDBJ whole genome shotgun (WGS) entry which is preliminary data.</text>
</comment>
<evidence type="ECO:0000256" key="1">
    <source>
        <dbReference type="ARBA" id="ARBA00004443"/>
    </source>
</evidence>
<comment type="subcellular location">
    <subcellularLocation>
        <location evidence="1">Mitochondrion inner membrane</location>
        <topology evidence="1">Peripheral membrane protein</topology>
        <orientation evidence="1">Matrix side</orientation>
    </subcellularLocation>
</comment>
<dbReference type="Proteomes" id="UP001342314">
    <property type="component" value="Unassembled WGS sequence"/>
</dbReference>
<evidence type="ECO:0000256" key="6">
    <source>
        <dbReference type="ARBA" id="ARBA00022982"/>
    </source>
</evidence>
<keyword evidence="5" id="KW-0999">Mitochondrion inner membrane</keyword>
<keyword evidence="10" id="KW-1185">Reference proteome</keyword>